<dbReference type="SUPFAM" id="SSF161098">
    <property type="entry name" value="MetI-like"/>
    <property type="match status" value="1"/>
</dbReference>
<dbReference type="InterPro" id="IPR035906">
    <property type="entry name" value="MetI-like_sf"/>
</dbReference>
<gene>
    <name evidence="9" type="ORF">FRY98_27450</name>
</gene>
<evidence type="ECO:0000313" key="10">
    <source>
        <dbReference type="Proteomes" id="UP000325218"/>
    </source>
</evidence>
<dbReference type="PROSITE" id="PS50928">
    <property type="entry name" value="ABC_TM1"/>
    <property type="match status" value="1"/>
</dbReference>
<dbReference type="Pfam" id="PF00528">
    <property type="entry name" value="BPD_transp_1"/>
    <property type="match status" value="1"/>
</dbReference>
<comment type="subcellular location">
    <subcellularLocation>
        <location evidence="1 7">Cell membrane</location>
        <topology evidence="1 7">Multi-pass membrane protein</topology>
    </subcellularLocation>
</comment>
<evidence type="ECO:0000256" key="6">
    <source>
        <dbReference type="ARBA" id="ARBA00023136"/>
    </source>
</evidence>
<evidence type="ECO:0000313" key="9">
    <source>
        <dbReference type="EMBL" id="TYA10316.1"/>
    </source>
</evidence>
<dbReference type="Proteomes" id="UP000325218">
    <property type="component" value="Unassembled WGS sequence"/>
</dbReference>
<keyword evidence="6 7" id="KW-0472">Membrane</keyword>
<dbReference type="GO" id="GO:0005886">
    <property type="term" value="C:plasma membrane"/>
    <property type="evidence" value="ECO:0007669"/>
    <property type="project" value="UniProtKB-SubCell"/>
</dbReference>
<reference evidence="9 10" key="1">
    <citation type="submission" date="2019-08" db="EMBL/GenBank/DDBJ databases">
        <title>Genome sequencing of Paenibacillus faecis DSM 23593(T).</title>
        <authorList>
            <person name="Kook J.-K."/>
            <person name="Park S.-N."/>
            <person name="Lim Y.K."/>
        </authorList>
    </citation>
    <scope>NUCLEOTIDE SEQUENCE [LARGE SCALE GENOMIC DNA]</scope>
    <source>
        <strain evidence="9 10">DSM 23593</strain>
    </source>
</reference>
<keyword evidence="2 7" id="KW-0813">Transport</keyword>
<keyword evidence="5 7" id="KW-1133">Transmembrane helix</keyword>
<keyword evidence="3" id="KW-1003">Cell membrane</keyword>
<evidence type="ECO:0000259" key="8">
    <source>
        <dbReference type="PROSITE" id="PS50928"/>
    </source>
</evidence>
<accession>A0A5D0CK63</accession>
<dbReference type="AlphaFoldDB" id="A0A5D0CK63"/>
<keyword evidence="4 7" id="KW-0812">Transmembrane</keyword>
<dbReference type="EMBL" id="VSDO01000006">
    <property type="protein sequence ID" value="TYA10316.1"/>
    <property type="molecule type" value="Genomic_DNA"/>
</dbReference>
<dbReference type="CDD" id="cd06261">
    <property type="entry name" value="TM_PBP2"/>
    <property type="match status" value="1"/>
</dbReference>
<feature type="transmembrane region" description="Helical" evidence="7">
    <location>
        <begin position="130"/>
        <end position="149"/>
    </location>
</feature>
<feature type="domain" description="ABC transmembrane type-1" evidence="8">
    <location>
        <begin position="94"/>
        <end position="288"/>
    </location>
</feature>
<dbReference type="InterPro" id="IPR000515">
    <property type="entry name" value="MetI-like"/>
</dbReference>
<evidence type="ECO:0000256" key="2">
    <source>
        <dbReference type="ARBA" id="ARBA00022448"/>
    </source>
</evidence>
<feature type="transmembrane region" description="Helical" evidence="7">
    <location>
        <begin position="161"/>
        <end position="182"/>
    </location>
</feature>
<sequence length="314" mass="35061">MNATVSTAGGTGTDLRPAARKNRSKDRLILAVIGYTALTLLALFCIFPFLLVVSSSLTEESGIIENGFQLIPTSFSTEAYRILFEYPADMLKAYAVTFTVTALGTFFGLFLTSMTAYVLSRKDFKWRNTFSFFFFFTTLFSGGLVPWYLLIVNYLELKDTLIVLILPMLMNVFYIIVMKSFMGSIPEAIVESAKIDGAGDFQIYVRFILPLSKPALATIGLFIALAYWNDWYNALLFISNEDLMPLQYYLYRLLGNMDGMRKAMMASGAVITTNLPTESLKMAMTIVATGPILLAYPFIQRYFVQGLTIGAVKG</sequence>
<name>A0A5D0CK63_9BACL</name>
<protein>
    <submittedName>
        <fullName evidence="9">Carbohydrate ABC transporter permease</fullName>
    </submittedName>
</protein>
<feature type="transmembrane region" description="Helical" evidence="7">
    <location>
        <begin position="28"/>
        <end position="51"/>
    </location>
</feature>
<evidence type="ECO:0000256" key="5">
    <source>
        <dbReference type="ARBA" id="ARBA00022989"/>
    </source>
</evidence>
<dbReference type="OrthoDB" id="9810086at2"/>
<feature type="transmembrane region" description="Helical" evidence="7">
    <location>
        <begin position="203"/>
        <end position="228"/>
    </location>
</feature>
<dbReference type="RefSeq" id="WP_148457884.1">
    <property type="nucleotide sequence ID" value="NZ_VSDO01000006.1"/>
</dbReference>
<proteinExistence type="inferred from homology"/>
<comment type="similarity">
    <text evidence="7">Belongs to the binding-protein-dependent transport system permease family.</text>
</comment>
<comment type="caution">
    <text evidence="9">The sequence shown here is derived from an EMBL/GenBank/DDBJ whole genome shotgun (WGS) entry which is preliminary data.</text>
</comment>
<dbReference type="PANTHER" id="PTHR43744">
    <property type="entry name" value="ABC TRANSPORTER PERMEASE PROTEIN MG189-RELATED-RELATED"/>
    <property type="match status" value="1"/>
</dbReference>
<dbReference type="Gene3D" id="1.10.3720.10">
    <property type="entry name" value="MetI-like"/>
    <property type="match status" value="1"/>
</dbReference>
<dbReference type="PANTHER" id="PTHR43744:SF9">
    <property type="entry name" value="POLYGALACTURONAN_RHAMNOGALACTURONAN TRANSPORT SYSTEM PERMEASE PROTEIN YTCP"/>
    <property type="match status" value="1"/>
</dbReference>
<evidence type="ECO:0000256" key="7">
    <source>
        <dbReference type="RuleBase" id="RU363032"/>
    </source>
</evidence>
<organism evidence="9 10">
    <name type="scientific">Paenibacillus faecis</name>
    <dbReference type="NCBI Taxonomy" id="862114"/>
    <lineage>
        <taxon>Bacteria</taxon>
        <taxon>Bacillati</taxon>
        <taxon>Bacillota</taxon>
        <taxon>Bacilli</taxon>
        <taxon>Bacillales</taxon>
        <taxon>Paenibacillaceae</taxon>
        <taxon>Paenibacillus</taxon>
    </lineage>
</organism>
<feature type="transmembrane region" description="Helical" evidence="7">
    <location>
        <begin position="282"/>
        <end position="299"/>
    </location>
</feature>
<evidence type="ECO:0000256" key="4">
    <source>
        <dbReference type="ARBA" id="ARBA00022692"/>
    </source>
</evidence>
<dbReference type="GO" id="GO:0055085">
    <property type="term" value="P:transmembrane transport"/>
    <property type="evidence" value="ECO:0007669"/>
    <property type="project" value="InterPro"/>
</dbReference>
<keyword evidence="10" id="KW-1185">Reference proteome</keyword>
<evidence type="ECO:0000256" key="3">
    <source>
        <dbReference type="ARBA" id="ARBA00022475"/>
    </source>
</evidence>
<feature type="transmembrane region" description="Helical" evidence="7">
    <location>
        <begin position="93"/>
        <end position="118"/>
    </location>
</feature>
<evidence type="ECO:0000256" key="1">
    <source>
        <dbReference type="ARBA" id="ARBA00004651"/>
    </source>
</evidence>